<reference evidence="1 2" key="1">
    <citation type="journal article" date="2014" name="Agronomy (Basel)">
        <title>A Draft Genome Sequence for Ensete ventricosum, the Drought-Tolerant Tree Against Hunger.</title>
        <authorList>
            <person name="Harrison J."/>
            <person name="Moore K.A."/>
            <person name="Paszkiewicz K."/>
            <person name="Jones T."/>
            <person name="Grant M."/>
            <person name="Ambacheew D."/>
            <person name="Muzemil S."/>
            <person name="Studholme D.J."/>
        </authorList>
    </citation>
    <scope>NUCLEOTIDE SEQUENCE [LARGE SCALE GENOMIC DNA]</scope>
</reference>
<evidence type="ECO:0000313" key="2">
    <source>
        <dbReference type="Proteomes" id="UP000287651"/>
    </source>
</evidence>
<dbReference type="EMBL" id="AMZH03024986">
    <property type="protein sequence ID" value="RRT35483.1"/>
    <property type="molecule type" value="Genomic_DNA"/>
</dbReference>
<dbReference type="AlphaFoldDB" id="A0A426X7M9"/>
<protein>
    <submittedName>
        <fullName evidence="1">Uncharacterized protein</fullName>
    </submittedName>
</protein>
<sequence length="546" mass="59044">MCIARYGRYVSVRLLLGGTIDWGCFRSVTIGNRSVMVNFNRRQSILGDINRGPRKKEEEEEEKPGVALLFPRHLQLLEPPWKPKSPPWWSRPPYSGLRNFRVGTTVTDFTTSKVLKWNYVEELDETIINPLSLNSFQSAFFTAALLSSIAAASHSSPLAATSVAAPPSRRAPVPQRSLARVHNSVASTSCYCSALMPLPIAVVAPSATCSPTSPAIPTISHCSHCNPLSQPPSHSRLPCRLQPSTAAPPAHNHRSPAPTIAATTKVLANRSRYPSSTVAGSSRCYLLPSSIAAASSSLPLPSARPQQHTASIDTAASLTAFPAFCPLFHVALSLCRIIILPKGGLSPATSVSPLLICRRLAFGSALPLPPLPPVGRRYPLPAYYRSRLYHLSSSPFFPVAVSLLSLHPLRPLLSAVPSPASPPPPLLIVGSSVAQPLPRSRNHRRPQRCPSPISSYASSVAIAVSRHRCHLSLVVAATHHCLLPCRCCPRCHSCFQPHPCHCTSLLPPLQLLVTGCCLMLPLHPLNCHLHLIHSLNNNHPTSFTDN</sequence>
<proteinExistence type="predicted"/>
<name>A0A426X7M9_ENSVE</name>
<accession>A0A426X7M9</accession>
<organism evidence="1 2">
    <name type="scientific">Ensete ventricosum</name>
    <name type="common">Abyssinian banana</name>
    <name type="synonym">Musa ensete</name>
    <dbReference type="NCBI Taxonomy" id="4639"/>
    <lineage>
        <taxon>Eukaryota</taxon>
        <taxon>Viridiplantae</taxon>
        <taxon>Streptophyta</taxon>
        <taxon>Embryophyta</taxon>
        <taxon>Tracheophyta</taxon>
        <taxon>Spermatophyta</taxon>
        <taxon>Magnoliopsida</taxon>
        <taxon>Liliopsida</taxon>
        <taxon>Zingiberales</taxon>
        <taxon>Musaceae</taxon>
        <taxon>Ensete</taxon>
    </lineage>
</organism>
<gene>
    <name evidence="1" type="ORF">B296_00033217</name>
</gene>
<dbReference type="Proteomes" id="UP000287651">
    <property type="component" value="Unassembled WGS sequence"/>
</dbReference>
<comment type="caution">
    <text evidence="1">The sequence shown here is derived from an EMBL/GenBank/DDBJ whole genome shotgun (WGS) entry which is preliminary data.</text>
</comment>
<evidence type="ECO:0000313" key="1">
    <source>
        <dbReference type="EMBL" id="RRT35483.1"/>
    </source>
</evidence>